<feature type="region of interest" description="Disordered" evidence="1">
    <location>
        <begin position="225"/>
        <end position="334"/>
    </location>
</feature>
<feature type="transmembrane region" description="Helical" evidence="2">
    <location>
        <begin position="47"/>
        <end position="67"/>
    </location>
</feature>
<feature type="compositionally biased region" description="Pro residues" evidence="1">
    <location>
        <begin position="303"/>
        <end position="315"/>
    </location>
</feature>
<protein>
    <submittedName>
        <fullName evidence="3">Uncharacterized protein</fullName>
    </submittedName>
</protein>
<gene>
    <name evidence="3" type="ORF">EZH22_18475</name>
</gene>
<name>A0A974PLA1_9HYPH</name>
<reference evidence="3 4" key="1">
    <citation type="submission" date="2020-10" db="EMBL/GenBank/DDBJ databases">
        <title>Degradation of 1,4-Dioxane by Xanthobacter sp. YN2, via a Novel Group-2 Soluble Di-Iron Monooxygenase.</title>
        <authorList>
            <person name="Ma F."/>
            <person name="Wang Y."/>
            <person name="Yang J."/>
            <person name="Guo H."/>
            <person name="Su D."/>
            <person name="Yu L."/>
        </authorList>
    </citation>
    <scope>NUCLEOTIDE SEQUENCE [LARGE SCALE GENOMIC DNA]</scope>
    <source>
        <strain evidence="3 4">YN2</strain>
    </source>
</reference>
<feature type="compositionally biased region" description="Low complexity" evidence="1">
    <location>
        <begin position="293"/>
        <end position="302"/>
    </location>
</feature>
<organism evidence="3 4">
    <name type="scientific">Xanthobacter dioxanivorans</name>
    <dbReference type="NCBI Taxonomy" id="2528964"/>
    <lineage>
        <taxon>Bacteria</taxon>
        <taxon>Pseudomonadati</taxon>
        <taxon>Pseudomonadota</taxon>
        <taxon>Alphaproteobacteria</taxon>
        <taxon>Hyphomicrobiales</taxon>
        <taxon>Xanthobacteraceae</taxon>
        <taxon>Xanthobacter</taxon>
    </lineage>
</organism>
<feature type="compositionally biased region" description="Low complexity" evidence="1">
    <location>
        <begin position="316"/>
        <end position="334"/>
    </location>
</feature>
<feature type="compositionally biased region" description="Polar residues" evidence="1">
    <location>
        <begin position="225"/>
        <end position="235"/>
    </location>
</feature>
<keyword evidence="4" id="KW-1185">Reference proteome</keyword>
<dbReference type="KEGG" id="xdi:EZH22_18475"/>
<dbReference type="AlphaFoldDB" id="A0A974PLA1"/>
<keyword evidence="2" id="KW-1133">Transmembrane helix</keyword>
<dbReference type="Proteomes" id="UP000596427">
    <property type="component" value="Chromosome"/>
</dbReference>
<dbReference type="RefSeq" id="WP_203191971.1">
    <property type="nucleotide sequence ID" value="NZ_CP063362.1"/>
</dbReference>
<proteinExistence type="predicted"/>
<keyword evidence="2" id="KW-0472">Membrane</keyword>
<evidence type="ECO:0000313" key="4">
    <source>
        <dbReference type="Proteomes" id="UP000596427"/>
    </source>
</evidence>
<evidence type="ECO:0000256" key="1">
    <source>
        <dbReference type="SAM" id="MobiDB-lite"/>
    </source>
</evidence>
<dbReference type="EMBL" id="CP063362">
    <property type="protein sequence ID" value="QRG05105.1"/>
    <property type="molecule type" value="Genomic_DNA"/>
</dbReference>
<evidence type="ECO:0000256" key="2">
    <source>
        <dbReference type="SAM" id="Phobius"/>
    </source>
</evidence>
<keyword evidence="2" id="KW-0812">Transmembrane</keyword>
<feature type="compositionally biased region" description="Pro residues" evidence="1">
    <location>
        <begin position="272"/>
        <end position="292"/>
    </location>
</feature>
<feature type="transmembrane region" description="Helical" evidence="2">
    <location>
        <begin position="20"/>
        <end position="38"/>
    </location>
</feature>
<sequence>MEWIAQALGIVNTSLVVPGWVVLASLVIGAVFVFLLFVRSEPNENPLTILVLIGILVGGLAVGTALVRQINTSSGIAEAKALEARAASLDAAAAQSQALGCLSADQQLVNVCEMVLFERPDSVAAARALVRARMALVEDAFEFVRRRDASYLTERIAAWRKPLEQDPYGLVAAALVDYSGCTPSYCPQAAVVGDPARILANMAEGRYAALVSKYGPIWERNARNRGTVTQATPTRSGPFGFAVTPRDNATAAAEHPPVANLPVEEPQEAPAAAPPPPAPLPPPRPARPPAPPAAAAATAAPRPAAPRPRPQPAPAAQPQAEPDQQAEPDAPAGQ</sequence>
<evidence type="ECO:0000313" key="3">
    <source>
        <dbReference type="EMBL" id="QRG05105.1"/>
    </source>
</evidence>
<accession>A0A974PLA1</accession>